<keyword evidence="2" id="KW-1185">Reference proteome</keyword>
<accession>A0A418YIY6</accession>
<reference evidence="1 2" key="1">
    <citation type="submission" date="2018-09" db="EMBL/GenBank/DDBJ databases">
        <authorList>
            <person name="Wang F."/>
        </authorList>
    </citation>
    <scope>NUCLEOTIDE SEQUENCE [LARGE SCALE GENOMIC DNA]</scope>
    <source>
        <strain evidence="1 2">PLHSC7-2</strain>
    </source>
</reference>
<dbReference type="RefSeq" id="WP_119909379.1">
    <property type="nucleotide sequence ID" value="NZ_QZCH01000002.1"/>
</dbReference>
<dbReference type="Proteomes" id="UP000283255">
    <property type="component" value="Unassembled WGS sequence"/>
</dbReference>
<sequence>MNDSLVSRSWREAVFYAYQLKDMFDIDSKYLIDRADSLEKADDFLLQDITSFSTESIQKALASMGQKTTGNDLKAELISFLQKTFNEKEQLNNDDFKWIKDDPRICAFCYYFLKRHTLHSPREEDIENLKRDRYALKTKAERKDLRAILKRKNSLKLFEIHTRITMPHSHKDRFKIIQSAFLCGEIELSGQQYIMNLLKEAWTKSLQEETNKKFSKWLNGKDNNKVEWLCDYAKKQDRMFYLLWDPINDEEHYLALKAEFDYAFLQQPEKYESLFIKARLAWNQMTARNKKDGPKSRGISMSKLTSKRLDWLVAHKNEKITTVIKELIDKEFEQLKGPKDL</sequence>
<proteinExistence type="predicted"/>
<dbReference type="EMBL" id="QZCH01000002">
    <property type="protein sequence ID" value="RJG50577.1"/>
    <property type="molecule type" value="Genomic_DNA"/>
</dbReference>
<protein>
    <submittedName>
        <fullName evidence="1">Uncharacterized protein</fullName>
    </submittedName>
</protein>
<reference evidence="1 2" key="2">
    <citation type="submission" date="2019-01" db="EMBL/GenBank/DDBJ databases">
        <title>Motilimonas pumilus sp. nov., isolated from the gut of sea cucumber (Apostichopus japonicus).</title>
        <authorList>
            <person name="Wang F.-Q."/>
            <person name="Ren L.-H."/>
            <person name="Lin Y.-W."/>
            <person name="Sun G.-H."/>
            <person name="Du Z.-J."/>
            <person name="Zhao J.-X."/>
            <person name="Liu X.-J."/>
            <person name="Liu L.-J."/>
        </authorList>
    </citation>
    <scope>NUCLEOTIDE SEQUENCE [LARGE SCALE GENOMIC DNA]</scope>
    <source>
        <strain evidence="1 2">PLHSC7-2</strain>
    </source>
</reference>
<dbReference type="OrthoDB" id="6713157at2"/>
<evidence type="ECO:0000313" key="1">
    <source>
        <dbReference type="EMBL" id="RJG50577.1"/>
    </source>
</evidence>
<evidence type="ECO:0000313" key="2">
    <source>
        <dbReference type="Proteomes" id="UP000283255"/>
    </source>
</evidence>
<organism evidence="1 2">
    <name type="scientific">Motilimonas pumila</name>
    <dbReference type="NCBI Taxonomy" id="2303987"/>
    <lineage>
        <taxon>Bacteria</taxon>
        <taxon>Pseudomonadati</taxon>
        <taxon>Pseudomonadota</taxon>
        <taxon>Gammaproteobacteria</taxon>
        <taxon>Alteromonadales</taxon>
        <taxon>Alteromonadales genera incertae sedis</taxon>
        <taxon>Motilimonas</taxon>
    </lineage>
</organism>
<dbReference type="AlphaFoldDB" id="A0A418YIY6"/>
<name>A0A418YIY6_9GAMM</name>
<comment type="caution">
    <text evidence="1">The sequence shown here is derived from an EMBL/GenBank/DDBJ whole genome shotgun (WGS) entry which is preliminary data.</text>
</comment>
<gene>
    <name evidence="1" type="ORF">D1Z90_03650</name>
</gene>